<reference evidence="1" key="3">
    <citation type="submission" date="2023-05" db="EMBL/GenBank/DDBJ databases">
        <authorList>
            <person name="Smith C.H."/>
        </authorList>
    </citation>
    <scope>NUCLEOTIDE SEQUENCE</scope>
    <source>
        <strain evidence="1">CHS0354</strain>
        <tissue evidence="1">Mantle</tissue>
    </source>
</reference>
<proteinExistence type="predicted"/>
<reference evidence="1" key="1">
    <citation type="journal article" date="2021" name="Genome Biol. Evol.">
        <title>A High-Quality Reference Genome for a Parasitic Bivalve with Doubly Uniparental Inheritance (Bivalvia: Unionida).</title>
        <authorList>
            <person name="Smith C.H."/>
        </authorList>
    </citation>
    <scope>NUCLEOTIDE SEQUENCE</scope>
    <source>
        <strain evidence="1">CHS0354</strain>
    </source>
</reference>
<protein>
    <recommendedName>
        <fullName evidence="3">HAT C-terminal dimerisation domain-containing protein</fullName>
    </recommendedName>
</protein>
<name>A0AAE0T2U5_9BIVA</name>
<evidence type="ECO:0000313" key="2">
    <source>
        <dbReference type="Proteomes" id="UP001195483"/>
    </source>
</evidence>
<comment type="caution">
    <text evidence="1">The sequence shown here is derived from an EMBL/GenBank/DDBJ whole genome shotgun (WGS) entry which is preliminary data.</text>
</comment>
<gene>
    <name evidence="1" type="ORF">CHS0354_017167</name>
</gene>
<evidence type="ECO:0000313" key="1">
    <source>
        <dbReference type="EMBL" id="KAK3602724.1"/>
    </source>
</evidence>
<organism evidence="1 2">
    <name type="scientific">Potamilus streckersoni</name>
    <dbReference type="NCBI Taxonomy" id="2493646"/>
    <lineage>
        <taxon>Eukaryota</taxon>
        <taxon>Metazoa</taxon>
        <taxon>Spiralia</taxon>
        <taxon>Lophotrochozoa</taxon>
        <taxon>Mollusca</taxon>
        <taxon>Bivalvia</taxon>
        <taxon>Autobranchia</taxon>
        <taxon>Heteroconchia</taxon>
        <taxon>Palaeoheterodonta</taxon>
        <taxon>Unionida</taxon>
        <taxon>Unionoidea</taxon>
        <taxon>Unionidae</taxon>
        <taxon>Ambleminae</taxon>
        <taxon>Lampsilini</taxon>
        <taxon>Potamilus</taxon>
    </lineage>
</organism>
<dbReference type="AlphaFoldDB" id="A0AAE0T2U5"/>
<dbReference type="Proteomes" id="UP001195483">
    <property type="component" value="Unassembled WGS sequence"/>
</dbReference>
<keyword evidence="2" id="KW-1185">Reference proteome</keyword>
<accession>A0AAE0T2U5</accession>
<reference evidence="1" key="2">
    <citation type="journal article" date="2021" name="Genome Biol. Evol.">
        <title>Developing a high-quality reference genome for a parasitic bivalve with doubly uniparental inheritance (Bivalvia: Unionida).</title>
        <authorList>
            <person name="Smith C.H."/>
        </authorList>
    </citation>
    <scope>NUCLEOTIDE SEQUENCE</scope>
    <source>
        <strain evidence="1">CHS0354</strain>
        <tissue evidence="1">Mantle</tissue>
    </source>
</reference>
<sequence length="260" mass="29227">MVSPAVSVSHSFRGLGYVFSWFDQTFACGREMPMYDPFAITSATPTITMTLPLKHRIIYAIEVQEINSSLVKSVKLAVSQDRDTIYNDKDTQLFLLQICALYPRFRSLTCIDDATGIQVYASSIMQAFKVHEYEIVVRVKQIDKCAEVHVLSSVLSTQPQLPSVLEVSKRDNTPAAIAKAAFDKSLLTRATLKDLLGDVYVIMVESSKSIIQRAHAEITRSRTEAPISHVGDDPLTWWKLHETSFPLLCHPKESFLVLEM</sequence>
<dbReference type="EMBL" id="JAEAOA010001055">
    <property type="protein sequence ID" value="KAK3602724.1"/>
    <property type="molecule type" value="Genomic_DNA"/>
</dbReference>
<evidence type="ECO:0008006" key="3">
    <source>
        <dbReference type="Google" id="ProtNLM"/>
    </source>
</evidence>